<dbReference type="InterPro" id="IPR032676">
    <property type="entry name" value="YkuD_2"/>
</dbReference>
<dbReference type="EMBL" id="BMKK01000009">
    <property type="protein sequence ID" value="GGD71459.1"/>
    <property type="molecule type" value="Genomic_DNA"/>
</dbReference>
<evidence type="ECO:0000313" key="2">
    <source>
        <dbReference type="Proteomes" id="UP000609064"/>
    </source>
</evidence>
<comment type="caution">
    <text evidence="1">The sequence shown here is derived from an EMBL/GenBank/DDBJ whole genome shotgun (WGS) entry which is preliminary data.</text>
</comment>
<gene>
    <name evidence="1" type="ORF">GCM10011514_39440</name>
</gene>
<name>A0A916Z1H2_9BACT</name>
<protein>
    <recommendedName>
        <fullName evidence="3">Peptidase</fullName>
    </recommendedName>
</protein>
<dbReference type="Pfam" id="PF13645">
    <property type="entry name" value="YkuD_2"/>
    <property type="match status" value="1"/>
</dbReference>
<evidence type="ECO:0000313" key="1">
    <source>
        <dbReference type="EMBL" id="GGD71459.1"/>
    </source>
</evidence>
<keyword evidence="2" id="KW-1185">Reference proteome</keyword>
<reference evidence="1" key="1">
    <citation type="journal article" date="2014" name="Int. J. Syst. Evol. Microbiol.">
        <title>Complete genome sequence of Corynebacterium casei LMG S-19264T (=DSM 44701T), isolated from a smear-ripened cheese.</title>
        <authorList>
            <consortium name="US DOE Joint Genome Institute (JGI-PGF)"/>
            <person name="Walter F."/>
            <person name="Albersmeier A."/>
            <person name="Kalinowski J."/>
            <person name="Ruckert C."/>
        </authorList>
    </citation>
    <scope>NUCLEOTIDE SEQUENCE</scope>
    <source>
        <strain evidence="1">CGMCC 1.15958</strain>
    </source>
</reference>
<dbReference type="AlphaFoldDB" id="A0A916Z1H2"/>
<evidence type="ECO:0008006" key="3">
    <source>
        <dbReference type="Google" id="ProtNLM"/>
    </source>
</evidence>
<accession>A0A916Z1H2</accession>
<dbReference type="PANTHER" id="PTHR38477:SF1">
    <property type="entry name" value="MUREIN L,D-TRANSPEPTIDASE CATALYTIC DOMAIN FAMILY PROTEIN"/>
    <property type="match status" value="1"/>
</dbReference>
<sequence length="145" mass="16248">MSIHSGKKRLFLWDFKTNKIIKSGMCSHGCGNMPWGKDFSKTNPSFSNKDGSHCSALGKYKIGERGVSQWGIKVKYLLHGLEETNNNALVRTIVLHSWNDVTEGEVYPEGTPEGWGCPAISNEVMKDLDSKLSKTSKPVLLWIYK</sequence>
<proteinExistence type="predicted"/>
<dbReference type="PANTHER" id="PTHR38477">
    <property type="entry name" value="HYPOTHETICAL EXPORTED PROTEIN"/>
    <property type="match status" value="1"/>
</dbReference>
<organism evidence="1 2">
    <name type="scientific">Emticicia aquatilis</name>
    <dbReference type="NCBI Taxonomy" id="1537369"/>
    <lineage>
        <taxon>Bacteria</taxon>
        <taxon>Pseudomonadati</taxon>
        <taxon>Bacteroidota</taxon>
        <taxon>Cytophagia</taxon>
        <taxon>Cytophagales</taxon>
        <taxon>Leadbetterellaceae</taxon>
        <taxon>Emticicia</taxon>
    </lineage>
</organism>
<dbReference type="Proteomes" id="UP000609064">
    <property type="component" value="Unassembled WGS sequence"/>
</dbReference>
<reference evidence="1" key="2">
    <citation type="submission" date="2020-09" db="EMBL/GenBank/DDBJ databases">
        <authorList>
            <person name="Sun Q."/>
            <person name="Zhou Y."/>
        </authorList>
    </citation>
    <scope>NUCLEOTIDE SEQUENCE</scope>
    <source>
        <strain evidence="1">CGMCC 1.15958</strain>
    </source>
</reference>